<evidence type="ECO:0000256" key="3">
    <source>
        <dbReference type="ARBA" id="ARBA00023163"/>
    </source>
</evidence>
<dbReference type="InterPro" id="IPR001387">
    <property type="entry name" value="Cro/C1-type_HTH"/>
</dbReference>
<comment type="caution">
    <text evidence="5">The sequence shown here is derived from an EMBL/GenBank/DDBJ whole genome shotgun (WGS) entry which is preliminary data.</text>
</comment>
<gene>
    <name evidence="5" type="ORF">HJ568_17650</name>
</gene>
<dbReference type="PROSITE" id="PS50943">
    <property type="entry name" value="HTH_CROC1"/>
    <property type="match status" value="1"/>
</dbReference>
<dbReference type="Proteomes" id="UP000590068">
    <property type="component" value="Unassembled WGS sequence"/>
</dbReference>
<evidence type="ECO:0000259" key="4">
    <source>
        <dbReference type="PROSITE" id="PS50943"/>
    </source>
</evidence>
<dbReference type="Gene3D" id="1.10.260.40">
    <property type="entry name" value="lambda repressor-like DNA-binding domains"/>
    <property type="match status" value="1"/>
</dbReference>
<evidence type="ECO:0000256" key="2">
    <source>
        <dbReference type="ARBA" id="ARBA00023125"/>
    </source>
</evidence>
<dbReference type="SMART" id="SM00530">
    <property type="entry name" value="HTH_XRE"/>
    <property type="match status" value="1"/>
</dbReference>
<keyword evidence="3" id="KW-0804">Transcription</keyword>
<dbReference type="Pfam" id="PF01381">
    <property type="entry name" value="HTH_3"/>
    <property type="match status" value="1"/>
</dbReference>
<evidence type="ECO:0000313" key="5">
    <source>
        <dbReference type="EMBL" id="NMR71753.1"/>
    </source>
</evidence>
<evidence type="ECO:0000313" key="6">
    <source>
        <dbReference type="Proteomes" id="UP000590068"/>
    </source>
</evidence>
<dbReference type="RefSeq" id="WP_102455494.1">
    <property type="nucleotide sequence ID" value="NZ_JABBXC010000051.1"/>
</dbReference>
<name>A0ABX1UB79_9VIBR</name>
<dbReference type="InterPro" id="IPR010982">
    <property type="entry name" value="Lambda_DNA-bd_dom_sf"/>
</dbReference>
<dbReference type="InterPro" id="IPR050807">
    <property type="entry name" value="TransReg_Diox_bact_type"/>
</dbReference>
<evidence type="ECO:0000256" key="1">
    <source>
        <dbReference type="ARBA" id="ARBA00023015"/>
    </source>
</evidence>
<dbReference type="PANTHER" id="PTHR46797:SF23">
    <property type="entry name" value="HTH-TYPE TRANSCRIPTIONAL REGULATOR SUTR"/>
    <property type="match status" value="1"/>
</dbReference>
<keyword evidence="2" id="KW-0238">DNA-binding</keyword>
<keyword evidence="1" id="KW-0805">Transcription regulation</keyword>
<proteinExistence type="predicted"/>
<accession>A0ABX1UB79</accession>
<dbReference type="PANTHER" id="PTHR46797">
    <property type="entry name" value="HTH-TYPE TRANSCRIPTIONAL REGULATOR"/>
    <property type="match status" value="1"/>
</dbReference>
<keyword evidence="6" id="KW-1185">Reference proteome</keyword>
<organism evidence="5 6">
    <name type="scientific">Vibrio breoganii</name>
    <dbReference type="NCBI Taxonomy" id="553239"/>
    <lineage>
        <taxon>Bacteria</taxon>
        <taxon>Pseudomonadati</taxon>
        <taxon>Pseudomonadota</taxon>
        <taxon>Gammaproteobacteria</taxon>
        <taxon>Vibrionales</taxon>
        <taxon>Vibrionaceae</taxon>
        <taxon>Vibrio</taxon>
    </lineage>
</organism>
<reference evidence="5 6" key="1">
    <citation type="submission" date="2020-04" db="EMBL/GenBank/DDBJ databases">
        <title>WGS-Seq of Vibrio isolated by the O'Toole Lab.</title>
        <authorList>
            <person name="Mckone K.P."/>
            <person name="Whitaker R."/>
            <person name="Sevigney J.L."/>
            <person name="Herring J.B."/>
            <person name="O'Toole G."/>
        </authorList>
    </citation>
    <scope>NUCLEOTIDE SEQUENCE [LARGE SCALE GENOMIC DNA]</scope>
    <source>
        <strain evidence="5 6">BS_02</strain>
    </source>
</reference>
<protein>
    <submittedName>
        <fullName evidence="5">Helix-turn-helix transcriptional regulator</fullName>
    </submittedName>
</protein>
<dbReference type="CDD" id="cd00093">
    <property type="entry name" value="HTH_XRE"/>
    <property type="match status" value="1"/>
</dbReference>
<feature type="domain" description="HTH cro/C1-type" evidence="4">
    <location>
        <begin position="14"/>
        <end position="68"/>
    </location>
</feature>
<sequence>MDTFEDLKMFGSHLKRLRSSQGLSQEKLAFSVELDRSYISDIERGKRNVSLLNILKLARALEIHPKKLFDYL</sequence>
<dbReference type="SUPFAM" id="SSF47413">
    <property type="entry name" value="lambda repressor-like DNA-binding domains"/>
    <property type="match status" value="1"/>
</dbReference>
<dbReference type="EMBL" id="JABCJR010000049">
    <property type="protein sequence ID" value="NMR71753.1"/>
    <property type="molecule type" value="Genomic_DNA"/>
</dbReference>